<dbReference type="Gene3D" id="1.10.20.70">
    <property type="entry name" value="Transcription termination and cleavage factor, C-terminal domain"/>
    <property type="match status" value="1"/>
</dbReference>
<dbReference type="Gene3D" id="1.25.40.630">
    <property type="match status" value="1"/>
</dbReference>
<feature type="region of interest" description="Disordered" evidence="4">
    <location>
        <begin position="219"/>
        <end position="293"/>
    </location>
</feature>
<protein>
    <submittedName>
        <fullName evidence="6">Purtative RNA-binding protein</fullName>
    </submittedName>
</protein>
<dbReference type="Pfam" id="PF14304">
    <property type="entry name" value="CSTF_C"/>
    <property type="match status" value="1"/>
</dbReference>
<sequence length="340" mass="35758">MPPGSRTVFVANIPYDVSEEQIAGVFSEVGPVQHVEIKFDPVSGKSKGYAFVQYYDEATALSAVRNLQEVPINSRPVRIELSSDDGPRRGGPPRGPGGFGGRPGGQHGGGGFGGPGGGRDSPPPRAVPSPAGGALNVPPGTDPLPGQKATDAISETLGRLQPGELQEVMAGMKTLITTQPDKARELLTTQPQLTYALFQAMLLLKVVDDSVLQRIVPGPPAQQQQQGYGAPPPPPQAYPPFPAHQQQQQPPPAQYPPFRPPPQQQQAGGYAAPPPAPSYGGYAAGPPPLPPAAQAELAKLPENERNTLIQVLQLTPDQIGALDPDQRNSVLALRQQFGVV</sequence>
<evidence type="ECO:0000259" key="5">
    <source>
        <dbReference type="PROSITE" id="PS50102"/>
    </source>
</evidence>
<evidence type="ECO:0000256" key="3">
    <source>
        <dbReference type="PROSITE-ProRule" id="PRU00176"/>
    </source>
</evidence>
<proteinExistence type="predicted"/>
<dbReference type="Pfam" id="PF14327">
    <property type="entry name" value="CSTF2_hinge"/>
    <property type="match status" value="1"/>
</dbReference>
<feature type="compositionally biased region" description="Pro residues" evidence="4">
    <location>
        <begin position="230"/>
        <end position="242"/>
    </location>
</feature>
<dbReference type="SUPFAM" id="SSF54928">
    <property type="entry name" value="RNA-binding domain, RBD"/>
    <property type="match status" value="1"/>
</dbReference>
<feature type="compositionally biased region" description="Pro residues" evidence="4">
    <location>
        <begin position="249"/>
        <end position="263"/>
    </location>
</feature>
<evidence type="ECO:0000313" key="7">
    <source>
        <dbReference type="Proteomes" id="UP000827549"/>
    </source>
</evidence>
<dbReference type="PANTHER" id="PTHR45735">
    <property type="entry name" value="CLEAVAGE STIMULATION FACTOR SUBUNIT 2"/>
    <property type="match status" value="1"/>
</dbReference>
<dbReference type="InterPro" id="IPR035979">
    <property type="entry name" value="RBD_domain_sf"/>
</dbReference>
<dbReference type="EMBL" id="CP086718">
    <property type="protein sequence ID" value="WOO83402.1"/>
    <property type="molecule type" value="Genomic_DNA"/>
</dbReference>
<feature type="compositionally biased region" description="Gly residues" evidence="4">
    <location>
        <begin position="96"/>
        <end position="119"/>
    </location>
</feature>
<dbReference type="PROSITE" id="PS50102">
    <property type="entry name" value="RRM"/>
    <property type="match status" value="1"/>
</dbReference>
<dbReference type="Pfam" id="PF00076">
    <property type="entry name" value="RRM_1"/>
    <property type="match status" value="1"/>
</dbReference>
<dbReference type="GeneID" id="87810103"/>
<dbReference type="GO" id="GO:0005847">
    <property type="term" value="C:mRNA cleavage and polyadenylation specificity factor complex"/>
    <property type="evidence" value="ECO:0007669"/>
    <property type="project" value="TreeGrafter"/>
</dbReference>
<dbReference type="InterPro" id="IPR012677">
    <property type="entry name" value="Nucleotide-bd_a/b_plait_sf"/>
</dbReference>
<dbReference type="Proteomes" id="UP000827549">
    <property type="component" value="Chromosome 5"/>
</dbReference>
<evidence type="ECO:0000313" key="6">
    <source>
        <dbReference type="EMBL" id="WOO83402.1"/>
    </source>
</evidence>
<keyword evidence="7" id="KW-1185">Reference proteome</keyword>
<dbReference type="RefSeq" id="XP_062629428.1">
    <property type="nucleotide sequence ID" value="XM_062773444.1"/>
</dbReference>
<dbReference type="PANTHER" id="PTHR45735:SF2">
    <property type="entry name" value="CLEAVAGE STIMULATION FACTOR SUBUNIT 2"/>
    <property type="match status" value="1"/>
</dbReference>
<feature type="domain" description="RRM" evidence="5">
    <location>
        <begin position="6"/>
        <end position="84"/>
    </location>
</feature>
<dbReference type="InterPro" id="IPR026896">
    <property type="entry name" value="CSTF_C"/>
</dbReference>
<comment type="subcellular location">
    <subcellularLocation>
        <location evidence="1">Nucleus</location>
    </subcellularLocation>
</comment>
<dbReference type="GO" id="GO:0003729">
    <property type="term" value="F:mRNA binding"/>
    <property type="evidence" value="ECO:0007669"/>
    <property type="project" value="TreeGrafter"/>
</dbReference>
<dbReference type="GO" id="GO:0031124">
    <property type="term" value="P:mRNA 3'-end processing"/>
    <property type="evidence" value="ECO:0007669"/>
    <property type="project" value="InterPro"/>
</dbReference>
<feature type="region of interest" description="Disordered" evidence="4">
    <location>
        <begin position="75"/>
        <end position="149"/>
    </location>
</feature>
<organism evidence="6 7">
    <name type="scientific">Vanrija pseudolonga</name>
    <dbReference type="NCBI Taxonomy" id="143232"/>
    <lineage>
        <taxon>Eukaryota</taxon>
        <taxon>Fungi</taxon>
        <taxon>Dikarya</taxon>
        <taxon>Basidiomycota</taxon>
        <taxon>Agaricomycotina</taxon>
        <taxon>Tremellomycetes</taxon>
        <taxon>Trichosporonales</taxon>
        <taxon>Trichosporonaceae</taxon>
        <taxon>Vanrija</taxon>
    </lineage>
</organism>
<accession>A0AAF0YCF2</accession>
<evidence type="ECO:0000256" key="2">
    <source>
        <dbReference type="ARBA" id="ARBA00023242"/>
    </source>
</evidence>
<dbReference type="Gene3D" id="3.30.70.330">
    <property type="match status" value="1"/>
</dbReference>
<dbReference type="AlphaFoldDB" id="A0AAF0YCF2"/>
<dbReference type="SMART" id="SM00360">
    <property type="entry name" value="RRM"/>
    <property type="match status" value="1"/>
</dbReference>
<name>A0AAF0YCF2_9TREE</name>
<reference evidence="6" key="1">
    <citation type="submission" date="2023-10" db="EMBL/GenBank/DDBJ databases">
        <authorList>
            <person name="Noh H."/>
        </authorList>
    </citation>
    <scope>NUCLEOTIDE SEQUENCE</scope>
    <source>
        <strain evidence="6">DUCC4014</strain>
    </source>
</reference>
<keyword evidence="2" id="KW-0539">Nucleus</keyword>
<gene>
    <name evidence="6" type="primary">SPAC644.16</name>
    <name evidence="6" type="ORF">LOC62_05G006928</name>
</gene>
<keyword evidence="3" id="KW-0694">RNA-binding</keyword>
<evidence type="ECO:0000256" key="4">
    <source>
        <dbReference type="SAM" id="MobiDB-lite"/>
    </source>
</evidence>
<evidence type="ECO:0000256" key="1">
    <source>
        <dbReference type="ARBA" id="ARBA00004123"/>
    </source>
</evidence>
<dbReference type="InterPro" id="IPR000504">
    <property type="entry name" value="RRM_dom"/>
</dbReference>
<dbReference type="InterPro" id="IPR025742">
    <property type="entry name" value="CSTF2_hinge"/>
</dbReference>
<dbReference type="InterPro" id="IPR038192">
    <property type="entry name" value="CSTF_C_sf"/>
</dbReference>